<keyword evidence="2" id="KW-1185">Reference proteome</keyword>
<evidence type="ECO:0000313" key="1">
    <source>
        <dbReference type="EMBL" id="KIO25979.1"/>
    </source>
</evidence>
<protein>
    <recommendedName>
        <fullName evidence="3">F-box domain-containing protein</fullName>
    </recommendedName>
</protein>
<accession>A0A0C3QIW1</accession>
<sequence length="539" mass="61619">MADRIRLSLRAFEDRAHTVLSGLIQTRNALTPINNLPTEIIVRIWALAARDSAESGHDMLRSLAGVCKWWRDKVLAHSELWGEGVSTHFSEQRVAWAIQKSGIRDLYVCVDNGALNQHQDRFDQVLPHAHRWASLTLSLDRYSDSVFTLRILHLPKLQRLEIRRWGNRFFHTRVEPPGAPNLRALHLTAVPLNWDAMGFPRLRVIKLERVTRMGPSLDQLFHLISSAPELEELVLQKVAIQPSEDAMYDTEPETSSHPYISAPNLQTLRLNEMETEVAAWILCSLCPTGYRLVVVDFLPTSVLQTHLSHLHSCLVDTFSYGMGLTIEVSYQVISIHTAGMPDQSEDSLVDARGLELQFGCMNPAEDLEHVSSFFAERHIPLTIDITFAATQFQDHLSSLQLHKLSSLRTLRIAYPINPNTLLHVLEQPLGPRQNLWWPCPLLSTLEIGSHDYIPEPDRVDLDTREVVEFLRRRWGDPPQEDFTLGQSRPTQLSVLVHKSDIIDRLTRREDGLLQHVTVSYRRFRPVKPVERREDKAPSD</sequence>
<organism evidence="1 2">
    <name type="scientific">Tulasnella calospora MUT 4182</name>
    <dbReference type="NCBI Taxonomy" id="1051891"/>
    <lineage>
        <taxon>Eukaryota</taxon>
        <taxon>Fungi</taxon>
        <taxon>Dikarya</taxon>
        <taxon>Basidiomycota</taxon>
        <taxon>Agaricomycotina</taxon>
        <taxon>Agaricomycetes</taxon>
        <taxon>Cantharellales</taxon>
        <taxon>Tulasnellaceae</taxon>
        <taxon>Tulasnella</taxon>
    </lineage>
</organism>
<gene>
    <name evidence="1" type="ORF">M407DRAFT_24728</name>
</gene>
<dbReference type="Proteomes" id="UP000054248">
    <property type="component" value="Unassembled WGS sequence"/>
</dbReference>
<dbReference type="OrthoDB" id="3266451at2759"/>
<dbReference type="EMBL" id="KN823032">
    <property type="protein sequence ID" value="KIO25979.1"/>
    <property type="molecule type" value="Genomic_DNA"/>
</dbReference>
<evidence type="ECO:0008006" key="3">
    <source>
        <dbReference type="Google" id="ProtNLM"/>
    </source>
</evidence>
<proteinExistence type="predicted"/>
<dbReference type="HOGENOM" id="CLU_035271_0_0_1"/>
<reference evidence="1 2" key="1">
    <citation type="submission" date="2014-04" db="EMBL/GenBank/DDBJ databases">
        <authorList>
            <consortium name="DOE Joint Genome Institute"/>
            <person name="Kuo A."/>
            <person name="Girlanda M."/>
            <person name="Perotto S."/>
            <person name="Kohler A."/>
            <person name="Nagy L.G."/>
            <person name="Floudas D."/>
            <person name="Copeland A."/>
            <person name="Barry K.W."/>
            <person name="Cichocki N."/>
            <person name="Veneault-Fourrey C."/>
            <person name="LaButti K."/>
            <person name="Lindquist E.A."/>
            <person name="Lipzen A."/>
            <person name="Lundell T."/>
            <person name="Morin E."/>
            <person name="Murat C."/>
            <person name="Sun H."/>
            <person name="Tunlid A."/>
            <person name="Henrissat B."/>
            <person name="Grigoriev I.V."/>
            <person name="Hibbett D.S."/>
            <person name="Martin F."/>
            <person name="Nordberg H.P."/>
            <person name="Cantor M.N."/>
            <person name="Hua S.X."/>
        </authorList>
    </citation>
    <scope>NUCLEOTIDE SEQUENCE [LARGE SCALE GENOMIC DNA]</scope>
    <source>
        <strain evidence="1 2">MUT 4182</strain>
    </source>
</reference>
<evidence type="ECO:0000313" key="2">
    <source>
        <dbReference type="Proteomes" id="UP000054248"/>
    </source>
</evidence>
<dbReference type="STRING" id="1051891.A0A0C3QIW1"/>
<name>A0A0C3QIW1_9AGAM</name>
<dbReference type="SUPFAM" id="SSF52047">
    <property type="entry name" value="RNI-like"/>
    <property type="match status" value="1"/>
</dbReference>
<reference evidence="2" key="2">
    <citation type="submission" date="2015-01" db="EMBL/GenBank/DDBJ databases">
        <title>Evolutionary Origins and Diversification of the Mycorrhizal Mutualists.</title>
        <authorList>
            <consortium name="DOE Joint Genome Institute"/>
            <consortium name="Mycorrhizal Genomics Consortium"/>
            <person name="Kohler A."/>
            <person name="Kuo A."/>
            <person name="Nagy L.G."/>
            <person name="Floudas D."/>
            <person name="Copeland A."/>
            <person name="Barry K.W."/>
            <person name="Cichocki N."/>
            <person name="Veneault-Fourrey C."/>
            <person name="LaButti K."/>
            <person name="Lindquist E.A."/>
            <person name="Lipzen A."/>
            <person name="Lundell T."/>
            <person name="Morin E."/>
            <person name="Murat C."/>
            <person name="Riley R."/>
            <person name="Ohm R."/>
            <person name="Sun H."/>
            <person name="Tunlid A."/>
            <person name="Henrissat B."/>
            <person name="Grigoriev I.V."/>
            <person name="Hibbett D.S."/>
            <person name="Martin F."/>
        </authorList>
    </citation>
    <scope>NUCLEOTIDE SEQUENCE [LARGE SCALE GENOMIC DNA]</scope>
    <source>
        <strain evidence="2">MUT 4182</strain>
    </source>
</reference>
<dbReference type="AlphaFoldDB" id="A0A0C3QIW1"/>